<evidence type="ECO:0000313" key="10">
    <source>
        <dbReference type="EMBL" id="GAA4455247.1"/>
    </source>
</evidence>
<dbReference type="Pfam" id="PF12704">
    <property type="entry name" value="MacB_PCD"/>
    <property type="match status" value="1"/>
</dbReference>
<name>A0ABP8MVW6_9BACT</name>
<keyword evidence="3" id="KW-1003">Cell membrane</keyword>
<feature type="domain" description="MacB-like periplasmic core" evidence="9">
    <location>
        <begin position="24"/>
        <end position="234"/>
    </location>
</feature>
<comment type="caution">
    <text evidence="10">The sequence shown here is derived from an EMBL/GenBank/DDBJ whole genome shotgun (WGS) entry which is preliminary data.</text>
</comment>
<feature type="transmembrane region" description="Helical" evidence="7">
    <location>
        <begin position="429"/>
        <end position="454"/>
    </location>
</feature>
<feature type="transmembrane region" description="Helical" evidence="7">
    <location>
        <begin position="656"/>
        <end position="678"/>
    </location>
</feature>
<dbReference type="PANTHER" id="PTHR30489:SF0">
    <property type="entry name" value="LIPOPROTEIN-RELEASING SYSTEM TRANSMEMBRANE PROTEIN LOLE"/>
    <property type="match status" value="1"/>
</dbReference>
<feature type="transmembrane region" description="Helical" evidence="7">
    <location>
        <begin position="710"/>
        <end position="732"/>
    </location>
</feature>
<feature type="domain" description="ABC3 transporter permease C-terminal" evidence="8">
    <location>
        <begin position="661"/>
        <end position="777"/>
    </location>
</feature>
<dbReference type="PANTHER" id="PTHR30489">
    <property type="entry name" value="LIPOPROTEIN-RELEASING SYSTEM TRANSMEMBRANE PROTEIN LOLE"/>
    <property type="match status" value="1"/>
</dbReference>
<evidence type="ECO:0000313" key="11">
    <source>
        <dbReference type="Proteomes" id="UP001500840"/>
    </source>
</evidence>
<dbReference type="EMBL" id="BAABGA010000035">
    <property type="protein sequence ID" value="GAA4455247.1"/>
    <property type="molecule type" value="Genomic_DNA"/>
</dbReference>
<keyword evidence="11" id="KW-1185">Reference proteome</keyword>
<feature type="transmembrane region" description="Helical" evidence="7">
    <location>
        <begin position="355"/>
        <end position="379"/>
    </location>
</feature>
<dbReference type="Pfam" id="PF02687">
    <property type="entry name" value="FtsX"/>
    <property type="match status" value="2"/>
</dbReference>
<evidence type="ECO:0000256" key="2">
    <source>
        <dbReference type="ARBA" id="ARBA00005236"/>
    </source>
</evidence>
<comment type="subcellular location">
    <subcellularLocation>
        <location evidence="1">Cell membrane</location>
        <topology evidence="1">Multi-pass membrane protein</topology>
    </subcellularLocation>
</comment>
<gene>
    <name evidence="10" type="ORF">GCM10023156_28940</name>
</gene>
<keyword evidence="6 7" id="KW-0472">Membrane</keyword>
<sequence length="787" mass="87169">MRKLDQKLVRDLFHMKGQVFAILCVIAAGVATFVMSMCAYHSLQTSKETFYRDFRFADVFSHTRRCPNAVLPRIREIDGIAAVETRLVFDVLLDVPEMTEPATARLISVPDSGECLLNKVYISRGRMIEPGRTGEVVVSEVFAEAHGFVAGDAVRAVINGKRQTLKIVGVAMSPEYVMQIQPGSIMPDNKRFGVFWMNERDLEAAFDMSGAFNSVAIKLAYGSNVEEVIDHLDRLLKPYGSVGGYDRSEQISHQYLSDELKQLRAMAIMAPAIFLSVASFLLNIVVSRIIIQQREQIAALKAFGYTNVEVGLHYLNFVLLISVSGTILGTAFGLWMASGMTRMYGEFYKFPTLTIHVDAMSIALGFLLTTTAACLGTWVSVHKAICLPPAEAMRPEPPPRFKPTLLERIIPREKMSAEMRMILRNIARYPIKAGLSVLGIAMAAAVMVLGSFSLDAMNYMMDFQFRLAQRQDLMVTFVEPATASVMYEVRNLDGVLDSETIRSVATRIHFQNRSRRIGLMGIERDAALYRLLDKSEQAVVVPEFGVMLNTKLARLLGVQRGDFVTIEVLEDKRPTLTVEVTALVEEYAGINAYINKQQLHAMLKESNVASGAFLKVDSNQVDDVFAELELRPGVASVTIKDAVLDSFRETVAENILVMRSFIIFFAAVIAMGVVYNSARISLSERSRDLATMRVVGFTHGEVSMVLLGEITLFTLVAIPLGCGIGYGLAGLMASGLDTDNYRIPLVISRDTYALACAVVVTATFLSGWVVQRRIFHLDLVGVLKTRE</sequence>
<feature type="transmembrane region" description="Helical" evidence="7">
    <location>
        <begin position="752"/>
        <end position="770"/>
    </location>
</feature>
<evidence type="ECO:0000256" key="7">
    <source>
        <dbReference type="SAM" id="Phobius"/>
    </source>
</evidence>
<dbReference type="InterPro" id="IPR025857">
    <property type="entry name" value="MacB_PCD"/>
</dbReference>
<evidence type="ECO:0000259" key="9">
    <source>
        <dbReference type="Pfam" id="PF12704"/>
    </source>
</evidence>
<accession>A0ABP8MVW6</accession>
<evidence type="ECO:0000256" key="6">
    <source>
        <dbReference type="ARBA" id="ARBA00023136"/>
    </source>
</evidence>
<evidence type="ECO:0000256" key="4">
    <source>
        <dbReference type="ARBA" id="ARBA00022692"/>
    </source>
</evidence>
<evidence type="ECO:0000256" key="5">
    <source>
        <dbReference type="ARBA" id="ARBA00022989"/>
    </source>
</evidence>
<evidence type="ECO:0000259" key="8">
    <source>
        <dbReference type="Pfam" id="PF02687"/>
    </source>
</evidence>
<feature type="transmembrane region" description="Helical" evidence="7">
    <location>
        <begin position="268"/>
        <end position="291"/>
    </location>
</feature>
<keyword evidence="5 7" id="KW-1133">Transmembrane helix</keyword>
<feature type="transmembrane region" description="Helical" evidence="7">
    <location>
        <begin position="312"/>
        <end position="335"/>
    </location>
</feature>
<dbReference type="InterPro" id="IPR051447">
    <property type="entry name" value="Lipoprotein-release_system"/>
</dbReference>
<organism evidence="10 11">
    <name type="scientific">Novipirellula rosea</name>
    <dbReference type="NCBI Taxonomy" id="1031540"/>
    <lineage>
        <taxon>Bacteria</taxon>
        <taxon>Pseudomonadati</taxon>
        <taxon>Planctomycetota</taxon>
        <taxon>Planctomycetia</taxon>
        <taxon>Pirellulales</taxon>
        <taxon>Pirellulaceae</taxon>
        <taxon>Novipirellula</taxon>
    </lineage>
</organism>
<reference evidence="11" key="1">
    <citation type="journal article" date="2019" name="Int. J. Syst. Evol. Microbiol.">
        <title>The Global Catalogue of Microorganisms (GCM) 10K type strain sequencing project: providing services to taxonomists for standard genome sequencing and annotation.</title>
        <authorList>
            <consortium name="The Broad Institute Genomics Platform"/>
            <consortium name="The Broad Institute Genome Sequencing Center for Infectious Disease"/>
            <person name="Wu L."/>
            <person name="Ma J."/>
        </authorList>
    </citation>
    <scope>NUCLEOTIDE SEQUENCE [LARGE SCALE GENOMIC DNA]</scope>
    <source>
        <strain evidence="11">JCM 17759</strain>
    </source>
</reference>
<feature type="transmembrane region" description="Helical" evidence="7">
    <location>
        <begin position="20"/>
        <end position="43"/>
    </location>
</feature>
<keyword evidence="4 7" id="KW-0812">Transmembrane</keyword>
<evidence type="ECO:0000256" key="3">
    <source>
        <dbReference type="ARBA" id="ARBA00022475"/>
    </source>
</evidence>
<feature type="domain" description="ABC3 transporter permease C-terminal" evidence="8">
    <location>
        <begin position="269"/>
        <end position="385"/>
    </location>
</feature>
<proteinExistence type="inferred from homology"/>
<comment type="similarity">
    <text evidence="2">Belongs to the ABC-4 integral membrane protein family. LolC/E subfamily.</text>
</comment>
<dbReference type="Proteomes" id="UP001500840">
    <property type="component" value="Unassembled WGS sequence"/>
</dbReference>
<dbReference type="InterPro" id="IPR003838">
    <property type="entry name" value="ABC3_permease_C"/>
</dbReference>
<evidence type="ECO:0000256" key="1">
    <source>
        <dbReference type="ARBA" id="ARBA00004651"/>
    </source>
</evidence>
<protein>
    <submittedName>
        <fullName evidence="10">FtsX-like permease family protein</fullName>
    </submittedName>
</protein>
<dbReference type="RefSeq" id="WP_345323090.1">
    <property type="nucleotide sequence ID" value="NZ_BAABGA010000035.1"/>
</dbReference>